<evidence type="ECO:0000256" key="2">
    <source>
        <dbReference type="SAM" id="MobiDB-lite"/>
    </source>
</evidence>
<comment type="caution">
    <text evidence="3">The sequence shown here is derived from an EMBL/GenBank/DDBJ whole genome shotgun (WGS) entry which is preliminary data.</text>
</comment>
<dbReference type="Proteomes" id="UP000699462">
    <property type="component" value="Unassembled WGS sequence"/>
</dbReference>
<feature type="region of interest" description="Disordered" evidence="2">
    <location>
        <begin position="537"/>
        <end position="584"/>
    </location>
</feature>
<evidence type="ECO:0000256" key="1">
    <source>
        <dbReference type="SAM" id="Coils"/>
    </source>
</evidence>
<keyword evidence="4" id="KW-1185">Reference proteome</keyword>
<evidence type="ECO:0000313" key="3">
    <source>
        <dbReference type="EMBL" id="KAF8572359.1"/>
    </source>
</evidence>
<sequence>QEWSSYVHQLDINLKKVLTQTVVKNIEQLSAEEMELLIVTEISKLTGSLPHVVVTKKLCENLARNMNREVEQRLLFQWPVVRQSGTAPPHQIAPWTKRITHGLPNPSSSLAGLAMQTFPSRADLMAVEAREGVVALLAKHPGLCRKLSVRLFNQPLQGSHFRRQIWRLVLTNKKVRTVYLDLLKTDANKTKSVRDEAIARKCRELVQNDPTLAELRGSVGCLYAMKTVLSFFHITINTVTDLHATQIRLVAPLILAMSDYLPRDQPSELEDVVVLIEEFFGLLVQLPVYLTKQSLSWFRSYRPVFKLTSKTPENHSKTEINGVPDHQHFGLEVIKRLRLIDADVAVGVINEIVAVRSIDVALDNKRQEELCAPVIFEVLEPILDSLFCGFLAADTLLYVWDQIVLCVAAQLPTEQCIIHWLSSVAAILLYHTWIRNPQELTFRLIPQIGETMLSRSVATDTEENGSTKPKSMASNIALKSFTQRMQSAGRKLRIEDIRLLVHKLEEELENANQQANFYVEAARSSKLDLLNQTKEKATDRVVDTNSPNVNGSEVNIANETDKKKNTSDKSTSTVERKNVHRLKI</sequence>
<gene>
    <name evidence="3" type="ORF">P879_00701</name>
</gene>
<reference evidence="3 4" key="1">
    <citation type="submission" date="2019-07" db="EMBL/GenBank/DDBJ databases">
        <title>Annotation for the trematode Paragonimus westermani.</title>
        <authorList>
            <person name="Choi Y.-J."/>
        </authorList>
    </citation>
    <scope>NUCLEOTIDE SEQUENCE [LARGE SCALE GENOMIC DNA]</scope>
    <source>
        <strain evidence="3">180907_Pwestermani</strain>
    </source>
</reference>
<feature type="compositionally biased region" description="Polar residues" evidence="2">
    <location>
        <begin position="543"/>
        <end position="558"/>
    </location>
</feature>
<proteinExistence type="predicted"/>
<name>A0A8T0DWU2_9TREM</name>
<dbReference type="OrthoDB" id="2126613at2759"/>
<protein>
    <submittedName>
        <fullName evidence="3">Uncharacterized protein</fullName>
    </submittedName>
</protein>
<evidence type="ECO:0000313" key="4">
    <source>
        <dbReference type="Proteomes" id="UP000699462"/>
    </source>
</evidence>
<keyword evidence="1" id="KW-0175">Coiled coil</keyword>
<dbReference type="AlphaFoldDB" id="A0A8T0DWU2"/>
<feature type="non-terminal residue" evidence="3">
    <location>
        <position position="1"/>
    </location>
</feature>
<feature type="coiled-coil region" evidence="1">
    <location>
        <begin position="494"/>
        <end position="521"/>
    </location>
</feature>
<accession>A0A8T0DWU2</accession>
<organism evidence="3 4">
    <name type="scientific">Paragonimus westermani</name>
    <dbReference type="NCBI Taxonomy" id="34504"/>
    <lineage>
        <taxon>Eukaryota</taxon>
        <taxon>Metazoa</taxon>
        <taxon>Spiralia</taxon>
        <taxon>Lophotrochozoa</taxon>
        <taxon>Platyhelminthes</taxon>
        <taxon>Trematoda</taxon>
        <taxon>Digenea</taxon>
        <taxon>Plagiorchiida</taxon>
        <taxon>Troglotremata</taxon>
        <taxon>Troglotrematidae</taxon>
        <taxon>Paragonimus</taxon>
    </lineage>
</organism>
<dbReference type="EMBL" id="JTDF01000061">
    <property type="protein sequence ID" value="KAF8572359.1"/>
    <property type="molecule type" value="Genomic_DNA"/>
</dbReference>